<dbReference type="EMBL" id="CP000089">
    <property type="protein sequence ID" value="AAZ48921.1"/>
    <property type="molecule type" value="Genomic_DNA"/>
</dbReference>
<evidence type="ECO:0000256" key="2">
    <source>
        <dbReference type="ARBA" id="ARBA00005722"/>
    </source>
</evidence>
<dbReference type="PANTHER" id="PTHR38776:SF1">
    <property type="entry name" value="MLTA-INTERACTING PROTEIN-RELATED"/>
    <property type="match status" value="1"/>
</dbReference>
<reference evidence="7" key="1">
    <citation type="submission" date="2005-08" db="EMBL/GenBank/DDBJ databases">
        <title>Complete sequence of Dechloromonas aromatica RCB.</title>
        <authorList>
            <person name="Salinero K.K."/>
            <person name="Copeland A."/>
            <person name="Lucas S."/>
            <person name="Lapidus A."/>
            <person name="Barry K."/>
            <person name="Detter J.C."/>
            <person name="Glavina T."/>
            <person name="Hammon N."/>
            <person name="Israni S."/>
            <person name="Pitluck S."/>
            <person name="Di Bartolo G."/>
            <person name="Trong S."/>
            <person name="Schmutz J."/>
            <person name="Larimer F."/>
            <person name="Land M."/>
            <person name="Ivanova N."/>
            <person name="Richardson P."/>
        </authorList>
    </citation>
    <scope>NUCLEOTIDE SEQUENCE</scope>
    <source>
        <strain evidence="7">RCB</strain>
    </source>
</reference>
<evidence type="ECO:0000256" key="3">
    <source>
        <dbReference type="ARBA" id="ARBA00022729"/>
    </source>
</evidence>
<dbReference type="Pfam" id="PF06629">
    <property type="entry name" value="MipA"/>
    <property type="match status" value="1"/>
</dbReference>
<dbReference type="STRING" id="159087.Daro_4195"/>
<dbReference type="PANTHER" id="PTHR38776">
    <property type="entry name" value="MLTA-INTERACTING PROTEIN-RELATED"/>
    <property type="match status" value="1"/>
</dbReference>
<dbReference type="GO" id="GO:0009279">
    <property type="term" value="C:cell outer membrane"/>
    <property type="evidence" value="ECO:0007669"/>
    <property type="project" value="UniProtKB-SubCell"/>
</dbReference>
<feature type="chain" id="PRO_5004232919" evidence="6">
    <location>
        <begin position="27"/>
        <end position="282"/>
    </location>
</feature>
<keyword evidence="4" id="KW-0472">Membrane</keyword>
<sequence length="282" mass="31125">MAKSNKFWTGALSALGMTLVVSGALAAEDKPLWELGAGVAAFSFPSYRGSDQTNNFLMPVPHFTYHGDFFKADRHGIRGSFFDSDRLDLTVSMALSPPGSSDDIRARAGMPDLEATFEIGPQMDVTFWRSENRARFVKLLLPLRAAFTVEGSPKDIGWVFHPKLNMDITDIPGMGGWNLGMLAGPLFGDKRQHAYYYSVAPQYATADRPVYEAKSGYAGMQYLVALSKRFPKYWVGGFVRYDNLSGSTFEDSPLVRQKNYVAGGIAITWILGESSTRVQADD</sequence>
<name>Q477R0_DECAR</name>
<dbReference type="HOGENOM" id="CLU_056131_0_0_4"/>
<keyword evidence="5" id="KW-0998">Cell outer membrane</keyword>
<protein>
    <submittedName>
        <fullName evidence="7">Putative outer membrane protein</fullName>
    </submittedName>
</protein>
<gene>
    <name evidence="7" type="ordered locus">Daro_4195</name>
</gene>
<evidence type="ECO:0000256" key="1">
    <source>
        <dbReference type="ARBA" id="ARBA00004442"/>
    </source>
</evidence>
<evidence type="ECO:0000256" key="5">
    <source>
        <dbReference type="ARBA" id="ARBA00023237"/>
    </source>
</evidence>
<dbReference type="InterPro" id="IPR010583">
    <property type="entry name" value="MipA"/>
</dbReference>
<evidence type="ECO:0000256" key="6">
    <source>
        <dbReference type="SAM" id="SignalP"/>
    </source>
</evidence>
<proteinExistence type="inferred from homology"/>
<organism evidence="7">
    <name type="scientific">Dechloromonas aromatica (strain RCB)</name>
    <dbReference type="NCBI Taxonomy" id="159087"/>
    <lineage>
        <taxon>Bacteria</taxon>
        <taxon>Pseudomonadati</taxon>
        <taxon>Pseudomonadota</taxon>
        <taxon>Betaproteobacteria</taxon>
        <taxon>Rhodocyclales</taxon>
        <taxon>Azonexaceae</taxon>
        <taxon>Dechloromonas</taxon>
    </lineage>
</organism>
<comment type="subcellular location">
    <subcellularLocation>
        <location evidence="1">Cell outer membrane</location>
    </subcellularLocation>
</comment>
<comment type="similarity">
    <text evidence="2">Belongs to the MipA/OmpV family.</text>
</comment>
<evidence type="ECO:0000313" key="7">
    <source>
        <dbReference type="EMBL" id="AAZ48921.1"/>
    </source>
</evidence>
<keyword evidence="3 6" id="KW-0732">Signal</keyword>
<accession>Q477R0</accession>
<dbReference type="eggNOG" id="COG3713">
    <property type="taxonomic scope" value="Bacteria"/>
</dbReference>
<dbReference type="KEGG" id="dar:Daro_4195"/>
<dbReference type="AlphaFoldDB" id="Q477R0"/>
<dbReference type="OrthoDB" id="8562138at2"/>
<feature type="signal peptide" evidence="6">
    <location>
        <begin position="1"/>
        <end position="26"/>
    </location>
</feature>
<evidence type="ECO:0000256" key="4">
    <source>
        <dbReference type="ARBA" id="ARBA00023136"/>
    </source>
</evidence>